<dbReference type="Gene3D" id="3.40.50.2000">
    <property type="entry name" value="Glycogen Phosphorylase B"/>
    <property type="match status" value="1"/>
</dbReference>
<comment type="caution">
    <text evidence="2">The sequence shown here is derived from an EMBL/GenBank/DDBJ whole genome shotgun (WGS) entry which is preliminary data.</text>
</comment>
<keyword evidence="2" id="KW-0808">Transferase</keyword>
<evidence type="ECO:0000313" key="2">
    <source>
        <dbReference type="EMBL" id="MBB5577641.1"/>
    </source>
</evidence>
<evidence type="ECO:0000259" key="1">
    <source>
        <dbReference type="Pfam" id="PF00534"/>
    </source>
</evidence>
<dbReference type="Pfam" id="PF00534">
    <property type="entry name" value="Glycos_transf_1"/>
    <property type="match status" value="1"/>
</dbReference>
<proteinExistence type="predicted"/>
<dbReference type="EMBL" id="JACHBI010000022">
    <property type="protein sequence ID" value="MBB5577641.1"/>
    <property type="molecule type" value="Genomic_DNA"/>
</dbReference>
<sequence>MSKLAIVSSYSESCGNASFTKVLHDSIELYSDVDVEVVELDLKLLQSANPTIRKKGDKHVEQLAERLKAFDAVNLQFEAGLFGTLPADIVRRTSRLMAANSNTTVTLHSPRLMESTPYGARSAIKKLMKLQFGGAFREFVANKLANVHIEINRKVIRNAVRNNLRLIVHTVRAQRQIEQFFNYTRVDVHPLKIIPDDFSTDGAVLEQLRSELRLAKSDTLIGMFGYISAYKGHSDALKAMTYLPNNYKLLIFGRQHPQTLKADGKPDRYLNELITTVTKTKALQDRVFFIGELDDDAFWQVAGAIDIAWLPYYENGQDGSGIASICMDACKRVLCSSSFAFDELFKLVPYSNYLRFDIGNYLEIATKTEMLMRREVAPSPMIITSTEYSYQSQAFTYVRDISGMNFHATLPLQAAAQ</sequence>
<protein>
    <submittedName>
        <fullName evidence="2">Glycosyltransferase involved in cell wall biosynthesis</fullName>
    </submittedName>
</protein>
<dbReference type="RefSeq" id="WP_183940912.1">
    <property type="nucleotide sequence ID" value="NZ_JACHBI010000022.1"/>
</dbReference>
<accession>A0A7W9D561</accession>
<dbReference type="AlphaFoldDB" id="A0A7W9D561"/>
<organism evidence="2 3">
    <name type="scientific">Rhizobium paranaense</name>
    <dbReference type="NCBI Taxonomy" id="1650438"/>
    <lineage>
        <taxon>Bacteria</taxon>
        <taxon>Pseudomonadati</taxon>
        <taxon>Pseudomonadota</taxon>
        <taxon>Alphaproteobacteria</taxon>
        <taxon>Hyphomicrobiales</taxon>
        <taxon>Rhizobiaceae</taxon>
        <taxon>Rhizobium/Agrobacterium group</taxon>
        <taxon>Rhizobium</taxon>
    </lineage>
</organism>
<keyword evidence="3" id="KW-1185">Reference proteome</keyword>
<reference evidence="2 3" key="1">
    <citation type="submission" date="2020-08" db="EMBL/GenBank/DDBJ databases">
        <title>Genomic Encyclopedia of Type Strains, Phase IV (KMG-V): Genome sequencing to study the core and pangenomes of soil and plant-associated prokaryotes.</title>
        <authorList>
            <person name="Whitman W."/>
        </authorList>
    </citation>
    <scope>NUCLEOTIDE SEQUENCE [LARGE SCALE GENOMIC DNA]</scope>
    <source>
        <strain evidence="2 3">SEMIA 4064</strain>
    </source>
</reference>
<dbReference type="InterPro" id="IPR001296">
    <property type="entry name" value="Glyco_trans_1"/>
</dbReference>
<evidence type="ECO:0000313" key="3">
    <source>
        <dbReference type="Proteomes" id="UP000549882"/>
    </source>
</evidence>
<dbReference type="SUPFAM" id="SSF53756">
    <property type="entry name" value="UDP-Glycosyltransferase/glycogen phosphorylase"/>
    <property type="match status" value="1"/>
</dbReference>
<name>A0A7W9D561_9HYPH</name>
<gene>
    <name evidence="2" type="ORF">GGD50_006296</name>
</gene>
<dbReference type="Proteomes" id="UP000549882">
    <property type="component" value="Unassembled WGS sequence"/>
</dbReference>
<feature type="domain" description="Glycosyl transferase family 1" evidence="1">
    <location>
        <begin position="207"/>
        <end position="323"/>
    </location>
</feature>
<dbReference type="GO" id="GO:0016757">
    <property type="term" value="F:glycosyltransferase activity"/>
    <property type="evidence" value="ECO:0007669"/>
    <property type="project" value="InterPro"/>
</dbReference>